<feature type="transmembrane region" description="Helical" evidence="1">
    <location>
        <begin position="133"/>
        <end position="151"/>
    </location>
</feature>
<keyword evidence="1" id="KW-0812">Transmembrane</keyword>
<feature type="transmembrane region" description="Helical" evidence="1">
    <location>
        <begin position="94"/>
        <end position="121"/>
    </location>
</feature>
<gene>
    <name evidence="3" type="ORF">SAMN05444352_101317</name>
</gene>
<feature type="transmembrane region" description="Helical" evidence="1">
    <location>
        <begin position="23"/>
        <end position="43"/>
    </location>
</feature>
<feature type="domain" description="DUF1468" evidence="2">
    <location>
        <begin position="23"/>
        <end position="160"/>
    </location>
</feature>
<dbReference type="Proteomes" id="UP000198407">
    <property type="component" value="Unassembled WGS sequence"/>
</dbReference>
<dbReference type="Pfam" id="PF07331">
    <property type="entry name" value="TctB"/>
    <property type="match status" value="1"/>
</dbReference>
<protein>
    <submittedName>
        <fullName evidence="3">Putative tricarboxylic transport membrane protein</fullName>
    </submittedName>
</protein>
<keyword evidence="1" id="KW-0472">Membrane</keyword>
<feature type="transmembrane region" description="Helical" evidence="1">
    <location>
        <begin position="55"/>
        <end position="73"/>
    </location>
</feature>
<evidence type="ECO:0000313" key="4">
    <source>
        <dbReference type="Proteomes" id="UP000198407"/>
    </source>
</evidence>
<reference evidence="4" key="1">
    <citation type="submission" date="2017-06" db="EMBL/GenBank/DDBJ databases">
        <authorList>
            <person name="Varghese N."/>
            <person name="Submissions S."/>
        </authorList>
    </citation>
    <scope>NUCLEOTIDE SEQUENCE [LARGE SCALE GENOMIC DNA]</scope>
    <source>
        <strain evidence="4">DSM 22348</strain>
    </source>
</reference>
<evidence type="ECO:0000256" key="1">
    <source>
        <dbReference type="SAM" id="Phobius"/>
    </source>
</evidence>
<keyword evidence="1" id="KW-1133">Transmembrane helix</keyword>
<dbReference type="InterPro" id="IPR009936">
    <property type="entry name" value="DUF1468"/>
</dbReference>
<sequence>MPAKDCKAVPCPTEDSLMILQRLFALALLAVCAALAVMAWPYQAAFSYEPVGPRAYPLLMLGLMGLALAYLAFRPTPIVRGEDEPELDRETLNKIGLCVGLLLVFAATFEPLGFIVASILVGLPMARLYGGRWLPSALIIGGMSITLYVLFDRVMDVPLPLGLLDVLEN</sequence>
<dbReference type="STRING" id="1215104.GCA_000730585_04169"/>
<dbReference type="EMBL" id="FZOL01000001">
    <property type="protein sequence ID" value="SNR92556.1"/>
    <property type="molecule type" value="Genomic_DNA"/>
</dbReference>
<organism evidence="3 4">
    <name type="scientific">Pseudomonas japonica</name>
    <dbReference type="NCBI Taxonomy" id="256466"/>
    <lineage>
        <taxon>Bacteria</taxon>
        <taxon>Pseudomonadati</taxon>
        <taxon>Pseudomonadota</taxon>
        <taxon>Gammaproteobacteria</taxon>
        <taxon>Pseudomonadales</taxon>
        <taxon>Pseudomonadaceae</taxon>
        <taxon>Pseudomonas</taxon>
    </lineage>
</organism>
<evidence type="ECO:0000259" key="2">
    <source>
        <dbReference type="Pfam" id="PF07331"/>
    </source>
</evidence>
<evidence type="ECO:0000313" key="3">
    <source>
        <dbReference type="EMBL" id="SNR92556.1"/>
    </source>
</evidence>
<dbReference type="AlphaFoldDB" id="A0A239AA72"/>
<keyword evidence="4" id="KW-1185">Reference proteome</keyword>
<accession>A0A239AA72</accession>
<name>A0A239AA72_9PSED</name>
<proteinExistence type="predicted"/>